<dbReference type="RefSeq" id="WP_141413242.1">
    <property type="nucleotide sequence ID" value="NZ_AP019735.1"/>
</dbReference>
<dbReference type="CDD" id="cd06170">
    <property type="entry name" value="LuxR_C_like"/>
    <property type="match status" value="1"/>
</dbReference>
<evidence type="ECO:0000256" key="1">
    <source>
        <dbReference type="ARBA" id="ARBA00023015"/>
    </source>
</evidence>
<name>A0A4Y1WVC1_9BACT</name>
<evidence type="ECO:0000259" key="4">
    <source>
        <dbReference type="PROSITE" id="PS50043"/>
    </source>
</evidence>
<dbReference type="PRINTS" id="PR00038">
    <property type="entry name" value="HTHLUXR"/>
</dbReference>
<dbReference type="SUPFAM" id="SSF46894">
    <property type="entry name" value="C-terminal effector domain of the bipartite response regulators"/>
    <property type="match status" value="1"/>
</dbReference>
<feature type="domain" description="HTH luxR-type" evidence="4">
    <location>
        <begin position="119"/>
        <end position="184"/>
    </location>
</feature>
<gene>
    <name evidence="5" type="ORF">A5CBH24_22530</name>
</gene>
<dbReference type="InterPro" id="IPR000792">
    <property type="entry name" value="Tscrpt_reg_LuxR_C"/>
</dbReference>
<proteinExistence type="predicted"/>
<dbReference type="SMART" id="SM00421">
    <property type="entry name" value="HTH_LUXR"/>
    <property type="match status" value="1"/>
</dbReference>
<dbReference type="Proteomes" id="UP000318946">
    <property type="component" value="Chromosome"/>
</dbReference>
<keyword evidence="3" id="KW-0804">Transcription</keyword>
<keyword evidence="1" id="KW-0805">Transcription regulation</keyword>
<dbReference type="OrthoDB" id="9797341at2"/>
<sequence>MSTFLKIVLVEPSLILRSGMSYVLRRLTTFDVQVVETGEPEQLEELIAEAAPDVLIINPSLTDEEMLRELQQKSLRLIAFQSVLADARLMQRFDAVVSIYDTAEQIKEKLRSVCNSRDGEASQELLSAREKEIIVGVVKGLTNKQIAERLFISAHTVITHRRNIAAKLQIHSPAGLTIYAIVNKLVELNDVKNTIYSNEEQ</sequence>
<dbReference type="PROSITE" id="PS00622">
    <property type="entry name" value="HTH_LUXR_1"/>
    <property type="match status" value="1"/>
</dbReference>
<reference evidence="6" key="1">
    <citation type="submission" date="2019-06" db="EMBL/GenBank/DDBJ databases">
        <title>Alistipes onderdonkii subsp. vulgaris subsp. nov., Alistipes dispar sp. nov. and Alistipes communis sp. nov., isolated from human faeces, and creation of Alistipes onderdonkii subsp. onderdonkii subsp. nov.</title>
        <authorList>
            <person name="Sakamoto M."/>
            <person name="Ikeyama N."/>
            <person name="Ogata Y."/>
            <person name="Suda W."/>
            <person name="Iino T."/>
            <person name="Hattori M."/>
            <person name="Ohkuma M."/>
        </authorList>
    </citation>
    <scope>NUCLEOTIDE SEQUENCE [LARGE SCALE GENOMIC DNA]</scope>
    <source>
        <strain evidence="6">5CBH24</strain>
    </source>
</reference>
<protein>
    <submittedName>
        <fullName evidence="5">Helix-turn-helix transcriptional regulator</fullName>
    </submittedName>
</protein>
<dbReference type="PANTHER" id="PTHR44688:SF16">
    <property type="entry name" value="DNA-BINDING TRANSCRIPTIONAL ACTIVATOR DEVR_DOSR"/>
    <property type="match status" value="1"/>
</dbReference>
<dbReference type="PANTHER" id="PTHR44688">
    <property type="entry name" value="DNA-BINDING TRANSCRIPTIONAL ACTIVATOR DEVR_DOSR"/>
    <property type="match status" value="1"/>
</dbReference>
<evidence type="ECO:0000256" key="2">
    <source>
        <dbReference type="ARBA" id="ARBA00023125"/>
    </source>
</evidence>
<dbReference type="GO" id="GO:0006355">
    <property type="term" value="P:regulation of DNA-templated transcription"/>
    <property type="evidence" value="ECO:0007669"/>
    <property type="project" value="InterPro"/>
</dbReference>
<keyword evidence="2" id="KW-0238">DNA-binding</keyword>
<evidence type="ECO:0000313" key="5">
    <source>
        <dbReference type="EMBL" id="BBL04940.1"/>
    </source>
</evidence>
<dbReference type="InterPro" id="IPR036388">
    <property type="entry name" value="WH-like_DNA-bd_sf"/>
</dbReference>
<dbReference type="InterPro" id="IPR016032">
    <property type="entry name" value="Sig_transdc_resp-reg_C-effctor"/>
</dbReference>
<dbReference type="PROSITE" id="PS50043">
    <property type="entry name" value="HTH_LUXR_2"/>
    <property type="match status" value="1"/>
</dbReference>
<dbReference type="EMBL" id="AP019735">
    <property type="protein sequence ID" value="BBL04940.1"/>
    <property type="molecule type" value="Genomic_DNA"/>
</dbReference>
<dbReference type="KEGG" id="acou:A5CBH24_22530"/>
<organism evidence="5 6">
    <name type="scientific">Alistipes communis</name>
    <dbReference type="NCBI Taxonomy" id="2585118"/>
    <lineage>
        <taxon>Bacteria</taxon>
        <taxon>Pseudomonadati</taxon>
        <taxon>Bacteroidota</taxon>
        <taxon>Bacteroidia</taxon>
        <taxon>Bacteroidales</taxon>
        <taxon>Rikenellaceae</taxon>
        <taxon>Alistipes</taxon>
    </lineage>
</organism>
<keyword evidence="6" id="KW-1185">Reference proteome</keyword>
<dbReference type="Pfam" id="PF00196">
    <property type="entry name" value="GerE"/>
    <property type="match status" value="1"/>
</dbReference>
<evidence type="ECO:0000256" key="3">
    <source>
        <dbReference type="ARBA" id="ARBA00023163"/>
    </source>
</evidence>
<dbReference type="GO" id="GO:0003677">
    <property type="term" value="F:DNA binding"/>
    <property type="evidence" value="ECO:0007669"/>
    <property type="project" value="UniProtKB-KW"/>
</dbReference>
<dbReference type="AlphaFoldDB" id="A0A4Y1WVC1"/>
<dbReference type="GeneID" id="78342968"/>
<dbReference type="Gene3D" id="1.10.10.10">
    <property type="entry name" value="Winged helix-like DNA-binding domain superfamily/Winged helix DNA-binding domain"/>
    <property type="match status" value="1"/>
</dbReference>
<accession>A0A4Y1WVC1</accession>
<evidence type="ECO:0000313" key="6">
    <source>
        <dbReference type="Proteomes" id="UP000318946"/>
    </source>
</evidence>